<dbReference type="Proteomes" id="UP000324222">
    <property type="component" value="Unassembled WGS sequence"/>
</dbReference>
<organism evidence="1 2">
    <name type="scientific">Portunus trituberculatus</name>
    <name type="common">Swimming crab</name>
    <name type="synonym">Neptunus trituberculatus</name>
    <dbReference type="NCBI Taxonomy" id="210409"/>
    <lineage>
        <taxon>Eukaryota</taxon>
        <taxon>Metazoa</taxon>
        <taxon>Ecdysozoa</taxon>
        <taxon>Arthropoda</taxon>
        <taxon>Crustacea</taxon>
        <taxon>Multicrustacea</taxon>
        <taxon>Malacostraca</taxon>
        <taxon>Eumalacostraca</taxon>
        <taxon>Eucarida</taxon>
        <taxon>Decapoda</taxon>
        <taxon>Pleocyemata</taxon>
        <taxon>Brachyura</taxon>
        <taxon>Eubrachyura</taxon>
        <taxon>Portunoidea</taxon>
        <taxon>Portunidae</taxon>
        <taxon>Portuninae</taxon>
        <taxon>Portunus</taxon>
    </lineage>
</organism>
<protein>
    <submittedName>
        <fullName evidence="1">Uncharacterized protein</fullName>
    </submittedName>
</protein>
<accession>A0A5B7GN79</accession>
<evidence type="ECO:0000313" key="1">
    <source>
        <dbReference type="EMBL" id="MPC59003.1"/>
    </source>
</evidence>
<proteinExistence type="predicted"/>
<comment type="caution">
    <text evidence="1">The sequence shown here is derived from an EMBL/GenBank/DDBJ whole genome shotgun (WGS) entry which is preliminary data.</text>
</comment>
<reference evidence="1 2" key="1">
    <citation type="submission" date="2019-05" db="EMBL/GenBank/DDBJ databases">
        <title>Another draft genome of Portunus trituberculatus and its Hox gene families provides insights of decapod evolution.</title>
        <authorList>
            <person name="Jeong J.-H."/>
            <person name="Song I."/>
            <person name="Kim S."/>
            <person name="Choi T."/>
            <person name="Kim D."/>
            <person name="Ryu S."/>
            <person name="Kim W."/>
        </authorList>
    </citation>
    <scope>NUCLEOTIDE SEQUENCE [LARGE SCALE GENOMIC DNA]</scope>
    <source>
        <tissue evidence="1">Muscle</tissue>
    </source>
</reference>
<evidence type="ECO:0000313" key="2">
    <source>
        <dbReference type="Proteomes" id="UP000324222"/>
    </source>
</evidence>
<name>A0A5B7GN79_PORTR</name>
<dbReference type="AlphaFoldDB" id="A0A5B7GN79"/>
<dbReference type="EMBL" id="VSRR010016171">
    <property type="protein sequence ID" value="MPC59003.1"/>
    <property type="molecule type" value="Genomic_DNA"/>
</dbReference>
<gene>
    <name evidence="1" type="ORF">E2C01_053018</name>
</gene>
<keyword evidence="2" id="KW-1185">Reference proteome</keyword>
<sequence>MTIGRSKHAECVYQLSAVGAFQHHKVGQLKDMRNECGDAHVWRVENTAGLPLWSVGIAMFCCSLPFSGPDHTARYV</sequence>